<evidence type="ECO:0000313" key="1">
    <source>
        <dbReference type="EMBL" id="JAH07010.1"/>
    </source>
</evidence>
<proteinExistence type="predicted"/>
<reference evidence="1" key="1">
    <citation type="submission" date="2014-11" db="EMBL/GenBank/DDBJ databases">
        <authorList>
            <person name="Amaro Gonzalez C."/>
        </authorList>
    </citation>
    <scope>NUCLEOTIDE SEQUENCE</scope>
</reference>
<organism evidence="1">
    <name type="scientific">Anguilla anguilla</name>
    <name type="common">European freshwater eel</name>
    <name type="synonym">Muraena anguilla</name>
    <dbReference type="NCBI Taxonomy" id="7936"/>
    <lineage>
        <taxon>Eukaryota</taxon>
        <taxon>Metazoa</taxon>
        <taxon>Chordata</taxon>
        <taxon>Craniata</taxon>
        <taxon>Vertebrata</taxon>
        <taxon>Euteleostomi</taxon>
        <taxon>Actinopterygii</taxon>
        <taxon>Neopterygii</taxon>
        <taxon>Teleostei</taxon>
        <taxon>Anguilliformes</taxon>
        <taxon>Anguillidae</taxon>
        <taxon>Anguilla</taxon>
    </lineage>
</organism>
<dbReference type="EMBL" id="GBXM01101567">
    <property type="protein sequence ID" value="JAH07010.1"/>
    <property type="molecule type" value="Transcribed_RNA"/>
</dbReference>
<accession>A0A0E9PSE7</accession>
<name>A0A0E9PSE7_ANGAN</name>
<sequence>MLNIKLSALKWKPFVPCSSPCKNWNILFYQLELRADIGPFHLKRYGSLKKRATHVNLTHLNKVIEPCGIRLALALK</sequence>
<dbReference type="AlphaFoldDB" id="A0A0E9PSE7"/>
<protein>
    <submittedName>
        <fullName evidence="1">Uncharacterized protein</fullName>
    </submittedName>
</protein>
<reference evidence="1" key="2">
    <citation type="journal article" date="2015" name="Fish Shellfish Immunol.">
        <title>Early steps in the European eel (Anguilla anguilla)-Vibrio vulnificus interaction in the gills: Role of the RtxA13 toxin.</title>
        <authorList>
            <person name="Callol A."/>
            <person name="Pajuelo D."/>
            <person name="Ebbesson L."/>
            <person name="Teles M."/>
            <person name="MacKenzie S."/>
            <person name="Amaro C."/>
        </authorList>
    </citation>
    <scope>NUCLEOTIDE SEQUENCE</scope>
</reference>